<gene>
    <name evidence="1" type="ORF">R3P38DRAFT_2775086</name>
</gene>
<comment type="caution">
    <text evidence="1">The sequence shown here is derived from an EMBL/GenBank/DDBJ whole genome shotgun (WGS) entry which is preliminary data.</text>
</comment>
<name>A0AAW0BX81_9AGAR</name>
<protein>
    <submittedName>
        <fullName evidence="1">Uncharacterized protein</fullName>
    </submittedName>
</protein>
<proteinExistence type="predicted"/>
<dbReference type="EMBL" id="JAWWNJ010000025">
    <property type="protein sequence ID" value="KAK7030813.1"/>
    <property type="molecule type" value="Genomic_DNA"/>
</dbReference>
<sequence>MSPFVLQQMTIVLVQYMRNYINSRNPPWERTQSAWLFPDGDAVLKRLWVTVPVIKGRKRAYKATQLETGLWIDCARGVADGTINGSKTSVRVDNFPFTDVASLKHSFTVVCADQSDDNAVGYPTNALIMQLVPELAMPWKGNILVFKTRKNS</sequence>
<evidence type="ECO:0000313" key="1">
    <source>
        <dbReference type="EMBL" id="KAK7030813.1"/>
    </source>
</evidence>
<accession>A0AAW0BX81</accession>
<keyword evidence="2" id="KW-1185">Reference proteome</keyword>
<dbReference type="Proteomes" id="UP001362999">
    <property type="component" value="Unassembled WGS sequence"/>
</dbReference>
<evidence type="ECO:0000313" key="2">
    <source>
        <dbReference type="Proteomes" id="UP001362999"/>
    </source>
</evidence>
<organism evidence="1 2">
    <name type="scientific">Favolaschia claudopus</name>
    <dbReference type="NCBI Taxonomy" id="2862362"/>
    <lineage>
        <taxon>Eukaryota</taxon>
        <taxon>Fungi</taxon>
        <taxon>Dikarya</taxon>
        <taxon>Basidiomycota</taxon>
        <taxon>Agaricomycotina</taxon>
        <taxon>Agaricomycetes</taxon>
        <taxon>Agaricomycetidae</taxon>
        <taxon>Agaricales</taxon>
        <taxon>Marasmiineae</taxon>
        <taxon>Mycenaceae</taxon>
        <taxon>Favolaschia</taxon>
    </lineage>
</organism>
<reference evidence="1 2" key="1">
    <citation type="journal article" date="2024" name="J Genomics">
        <title>Draft genome sequencing and assembly of Favolaschia claudopus CIRM-BRFM 2984 isolated from oak limbs.</title>
        <authorList>
            <person name="Navarro D."/>
            <person name="Drula E."/>
            <person name="Chaduli D."/>
            <person name="Cazenave R."/>
            <person name="Ahrendt S."/>
            <person name="Wang J."/>
            <person name="Lipzen A."/>
            <person name="Daum C."/>
            <person name="Barry K."/>
            <person name="Grigoriev I.V."/>
            <person name="Favel A."/>
            <person name="Rosso M.N."/>
            <person name="Martin F."/>
        </authorList>
    </citation>
    <scope>NUCLEOTIDE SEQUENCE [LARGE SCALE GENOMIC DNA]</scope>
    <source>
        <strain evidence="1 2">CIRM-BRFM 2984</strain>
    </source>
</reference>
<dbReference type="AlphaFoldDB" id="A0AAW0BX81"/>